<dbReference type="AlphaFoldDB" id="A0A078JUB4"/>
<keyword evidence="1" id="KW-0732">Signal</keyword>
<reference evidence="3" key="2">
    <citation type="submission" date="2014-06" db="EMBL/GenBank/DDBJ databases">
        <authorList>
            <person name="Genoscope - CEA"/>
        </authorList>
    </citation>
    <scope>NUCLEOTIDE SEQUENCE</scope>
</reference>
<feature type="signal peptide" evidence="1">
    <location>
        <begin position="1"/>
        <end position="21"/>
    </location>
</feature>
<sequence>MDFPQILRFILVLAIIKVAVTIKTSDGDDVECIDKIKQPAFESTLLKNHKIQEWPSEIPRTVEADKKSKLETWEAQVSTVNCPEGTVPVRNYSVSKTDRTGPDFTSYNRGHEYAIIREKPTRTIRSKSHD</sequence>
<dbReference type="STRING" id="3708.A0A078JUB4"/>
<protein>
    <submittedName>
        <fullName evidence="3">BnaCnng68020D protein</fullName>
    </submittedName>
</protein>
<accession>A0A078JUB4</accession>
<dbReference type="Gramene" id="CDY70369">
    <property type="protein sequence ID" value="CDY70369"/>
    <property type="gene ID" value="GSBRNA2T00098434001"/>
</dbReference>
<gene>
    <name evidence="3" type="primary">BnaCnng68020D</name>
    <name evidence="3" type="ORF">GSBRNA2T00098434001</name>
</gene>
<name>A0A078JUB4_BRANA</name>
<dbReference type="InterPro" id="IPR025521">
    <property type="entry name" value="Neprosin_propep"/>
</dbReference>
<dbReference type="Pfam" id="PF14365">
    <property type="entry name" value="Neprosin_AP"/>
    <property type="match status" value="1"/>
</dbReference>
<evidence type="ECO:0000256" key="1">
    <source>
        <dbReference type="SAM" id="SignalP"/>
    </source>
</evidence>
<proteinExistence type="predicted"/>
<organism evidence="3">
    <name type="scientific">Brassica napus</name>
    <name type="common">Rape</name>
    <dbReference type="NCBI Taxonomy" id="3708"/>
    <lineage>
        <taxon>Eukaryota</taxon>
        <taxon>Viridiplantae</taxon>
        <taxon>Streptophyta</taxon>
        <taxon>Embryophyta</taxon>
        <taxon>Tracheophyta</taxon>
        <taxon>Spermatophyta</taxon>
        <taxon>Magnoliopsida</taxon>
        <taxon>eudicotyledons</taxon>
        <taxon>Gunneridae</taxon>
        <taxon>Pentapetalae</taxon>
        <taxon>rosids</taxon>
        <taxon>malvids</taxon>
        <taxon>Brassicales</taxon>
        <taxon>Brassicaceae</taxon>
        <taxon>Brassiceae</taxon>
        <taxon>Brassica</taxon>
    </lineage>
</organism>
<evidence type="ECO:0000313" key="3">
    <source>
        <dbReference type="EMBL" id="CDY70369.1"/>
    </source>
</evidence>
<feature type="domain" description="Neprosin activation peptide" evidence="2">
    <location>
        <begin position="21"/>
        <end position="92"/>
    </location>
</feature>
<reference evidence="3" key="1">
    <citation type="journal article" date="2014" name="Science">
        <title>Plant genetics. Early allopolyploid evolution in the post-Neolithic Brassica napus oilseed genome.</title>
        <authorList>
            <person name="Chalhoub B."/>
            <person name="Denoeud F."/>
            <person name="Liu S."/>
            <person name="Parkin I.A."/>
            <person name="Tang H."/>
            <person name="Wang X."/>
            <person name="Chiquet J."/>
            <person name="Belcram H."/>
            <person name="Tong C."/>
            <person name="Samans B."/>
            <person name="Correa M."/>
            <person name="Da Silva C."/>
            <person name="Just J."/>
            <person name="Falentin C."/>
            <person name="Koh C.S."/>
            <person name="Le Clainche I."/>
            <person name="Bernard M."/>
            <person name="Bento P."/>
            <person name="Noel B."/>
            <person name="Labadie K."/>
            <person name="Alberti A."/>
            <person name="Charles M."/>
            <person name="Arnaud D."/>
            <person name="Guo H."/>
            <person name="Daviaud C."/>
            <person name="Alamery S."/>
            <person name="Jabbari K."/>
            <person name="Zhao M."/>
            <person name="Edger P.P."/>
            <person name="Chelaifa H."/>
            <person name="Tack D."/>
            <person name="Lassalle G."/>
            <person name="Mestiri I."/>
            <person name="Schnel N."/>
            <person name="Le Paslier M.C."/>
            <person name="Fan G."/>
            <person name="Renault V."/>
            <person name="Bayer P.E."/>
            <person name="Golicz A.A."/>
            <person name="Manoli S."/>
            <person name="Lee T.H."/>
            <person name="Thi V.H."/>
            <person name="Chalabi S."/>
            <person name="Hu Q."/>
            <person name="Fan C."/>
            <person name="Tollenaere R."/>
            <person name="Lu Y."/>
            <person name="Battail C."/>
            <person name="Shen J."/>
            <person name="Sidebottom C.H."/>
            <person name="Wang X."/>
            <person name="Canaguier A."/>
            <person name="Chauveau A."/>
            <person name="Berard A."/>
            <person name="Deniot G."/>
            <person name="Guan M."/>
            <person name="Liu Z."/>
            <person name="Sun F."/>
            <person name="Lim Y.P."/>
            <person name="Lyons E."/>
            <person name="Town C.D."/>
            <person name="Bancroft I."/>
            <person name="Wang X."/>
            <person name="Meng J."/>
            <person name="Ma J."/>
            <person name="Pires J.C."/>
            <person name="King G.J."/>
            <person name="Brunel D."/>
            <person name="Delourme R."/>
            <person name="Renard M."/>
            <person name="Aury J.M."/>
            <person name="Adams K.L."/>
            <person name="Batley J."/>
            <person name="Snowdon R.J."/>
            <person name="Tost J."/>
            <person name="Edwards D."/>
            <person name="Zhou Y."/>
            <person name="Hua W."/>
            <person name="Sharpe A.G."/>
            <person name="Paterson A.H."/>
            <person name="Guan C."/>
            <person name="Wincker P."/>
        </authorList>
    </citation>
    <scope>NUCLEOTIDE SEQUENCE [LARGE SCALE GENOMIC DNA]</scope>
</reference>
<dbReference type="EMBL" id="LK041911">
    <property type="protein sequence ID" value="CDY70369.1"/>
    <property type="molecule type" value="Genomic_DNA"/>
</dbReference>
<feature type="chain" id="PRO_5001739901" evidence="1">
    <location>
        <begin position="22"/>
        <end position="130"/>
    </location>
</feature>
<evidence type="ECO:0000259" key="2">
    <source>
        <dbReference type="Pfam" id="PF14365"/>
    </source>
</evidence>
<dbReference type="PaxDb" id="3708-A0A078JUB4"/>